<dbReference type="Gene3D" id="3.90.650.10">
    <property type="entry name" value="PurM-like C-terminal domain"/>
    <property type="match status" value="2"/>
</dbReference>
<evidence type="ECO:0000256" key="16">
    <source>
        <dbReference type="ARBA" id="ARBA00057317"/>
    </source>
</evidence>
<keyword evidence="5" id="KW-0963">Cytoplasm</keyword>
<name>A0A1Y2EU63_PROLT</name>
<keyword evidence="8" id="KW-0547">Nucleotide-binding</keyword>
<dbReference type="Gene3D" id="3.40.50.880">
    <property type="match status" value="1"/>
</dbReference>
<dbReference type="EC" id="6.3.5.3" evidence="4"/>
<keyword evidence="23" id="KW-1185">Reference proteome</keyword>
<dbReference type="CDD" id="cd02204">
    <property type="entry name" value="PurL_repeat2"/>
    <property type="match status" value="1"/>
</dbReference>
<protein>
    <recommendedName>
        <fullName evidence="17">Phosphoribosylformylglycinamidine synthase</fullName>
        <ecNumber evidence="4">6.3.5.3</ecNumber>
    </recommendedName>
    <alternativeName>
        <fullName evidence="14">Formylglycinamide ribonucleotide amidotransferase</fullName>
    </alternativeName>
    <alternativeName>
        <fullName evidence="13">Formylglycinamide ribotide amidotransferase</fullName>
    </alternativeName>
</protein>
<dbReference type="FunFam" id="3.30.1330.10:FF:000005">
    <property type="entry name" value="Phosphoribosylformylglycinamidine synthase"/>
    <property type="match status" value="1"/>
</dbReference>
<dbReference type="CDD" id="cd01740">
    <property type="entry name" value="GATase1_FGAR_AT"/>
    <property type="match status" value="1"/>
</dbReference>
<dbReference type="InterPro" id="IPR010073">
    <property type="entry name" value="PurL_large"/>
</dbReference>
<dbReference type="GeneID" id="63782939"/>
<comment type="caution">
    <text evidence="22">The sequence shown here is derived from an EMBL/GenBank/DDBJ whole genome shotgun (WGS) entry which is preliminary data.</text>
</comment>
<dbReference type="SUPFAM" id="SSF55326">
    <property type="entry name" value="PurM N-terminal domain-like"/>
    <property type="match status" value="2"/>
</dbReference>
<dbReference type="SUPFAM" id="SSF56042">
    <property type="entry name" value="PurM C-terminal domain-like"/>
    <property type="match status" value="2"/>
</dbReference>
<dbReference type="PANTHER" id="PTHR10099:SF1">
    <property type="entry name" value="PHOSPHORIBOSYLFORMYLGLYCINAMIDINE SYNTHASE"/>
    <property type="match status" value="1"/>
</dbReference>
<dbReference type="SUPFAM" id="SSF52317">
    <property type="entry name" value="Class I glutamine amidotransferase-like"/>
    <property type="match status" value="1"/>
</dbReference>
<evidence type="ECO:0000313" key="23">
    <source>
        <dbReference type="Proteomes" id="UP000193685"/>
    </source>
</evidence>
<dbReference type="SMART" id="SM01211">
    <property type="entry name" value="GATase_5"/>
    <property type="match status" value="1"/>
</dbReference>
<dbReference type="PANTHER" id="PTHR10099">
    <property type="entry name" value="PHOSPHORIBOSYLFORMYLGLYCINAMIDINE SYNTHASE"/>
    <property type="match status" value="1"/>
</dbReference>
<keyword evidence="11" id="KW-0460">Magnesium</keyword>
<dbReference type="Proteomes" id="UP000193685">
    <property type="component" value="Unassembled WGS sequence"/>
</dbReference>
<evidence type="ECO:0000259" key="21">
    <source>
        <dbReference type="Pfam" id="PF22689"/>
    </source>
</evidence>
<dbReference type="FunFam" id="3.40.50.880:FF:000008">
    <property type="entry name" value="Phosphoribosylformylglycinamidine synthase"/>
    <property type="match status" value="1"/>
</dbReference>
<comment type="subcellular location">
    <subcellularLocation>
        <location evidence="1">Cytoplasm</location>
    </subcellularLocation>
</comment>
<evidence type="ECO:0000259" key="18">
    <source>
        <dbReference type="Pfam" id="PF02769"/>
    </source>
</evidence>
<dbReference type="Pfam" id="PF13507">
    <property type="entry name" value="GATase_5"/>
    <property type="match status" value="1"/>
</dbReference>
<dbReference type="OMA" id="LSANWMW"/>
<dbReference type="Pfam" id="PF18072">
    <property type="entry name" value="FGAR-AT_linker"/>
    <property type="match status" value="1"/>
</dbReference>
<feature type="domain" description="PurM-like C-terminal" evidence="18">
    <location>
        <begin position="451"/>
        <end position="608"/>
    </location>
</feature>
<evidence type="ECO:0000256" key="5">
    <source>
        <dbReference type="ARBA" id="ARBA00022490"/>
    </source>
</evidence>
<evidence type="ECO:0000256" key="7">
    <source>
        <dbReference type="ARBA" id="ARBA00022723"/>
    </source>
</evidence>
<organism evidence="22 23">
    <name type="scientific">Protomyces lactucae-debilis</name>
    <dbReference type="NCBI Taxonomy" id="2754530"/>
    <lineage>
        <taxon>Eukaryota</taxon>
        <taxon>Fungi</taxon>
        <taxon>Dikarya</taxon>
        <taxon>Ascomycota</taxon>
        <taxon>Taphrinomycotina</taxon>
        <taxon>Taphrinomycetes</taxon>
        <taxon>Taphrinales</taxon>
        <taxon>Protomycetaceae</taxon>
        <taxon>Protomyces</taxon>
    </lineage>
</organism>
<dbReference type="FunFam" id="3.30.1330.10:FF:000002">
    <property type="entry name" value="Phosphoribosylformylglycinamidine synthase"/>
    <property type="match status" value="1"/>
</dbReference>
<dbReference type="STRING" id="56484.A0A1Y2EU63"/>
<evidence type="ECO:0000256" key="2">
    <source>
        <dbReference type="ARBA" id="ARBA00004920"/>
    </source>
</evidence>
<dbReference type="InterPro" id="IPR010918">
    <property type="entry name" value="PurM-like_C_dom"/>
</dbReference>
<evidence type="ECO:0000256" key="12">
    <source>
        <dbReference type="ARBA" id="ARBA00022962"/>
    </source>
</evidence>
<dbReference type="HAMAP" id="MF_00419">
    <property type="entry name" value="PurL_1"/>
    <property type="match status" value="1"/>
</dbReference>
<dbReference type="InterPro" id="IPR041609">
    <property type="entry name" value="PurL_linker"/>
</dbReference>
<dbReference type="Pfam" id="PF02769">
    <property type="entry name" value="AIRS_C"/>
    <property type="match status" value="2"/>
</dbReference>
<dbReference type="GO" id="GO:0005737">
    <property type="term" value="C:cytoplasm"/>
    <property type="evidence" value="ECO:0007669"/>
    <property type="project" value="UniProtKB-SubCell"/>
</dbReference>
<evidence type="ECO:0000256" key="6">
    <source>
        <dbReference type="ARBA" id="ARBA00022598"/>
    </source>
</evidence>
<evidence type="ECO:0000256" key="17">
    <source>
        <dbReference type="ARBA" id="ARBA00071729"/>
    </source>
</evidence>
<keyword evidence="9" id="KW-0658">Purine biosynthesis</keyword>
<feature type="domain" description="FGAR-AT PurM N-terminal-like" evidence="21">
    <location>
        <begin position="677"/>
        <end position="836"/>
    </location>
</feature>
<dbReference type="OrthoDB" id="6666987at2759"/>
<dbReference type="GO" id="GO:0046872">
    <property type="term" value="F:metal ion binding"/>
    <property type="evidence" value="ECO:0007669"/>
    <property type="project" value="UniProtKB-KW"/>
</dbReference>
<dbReference type="InterPro" id="IPR036921">
    <property type="entry name" value="PurM-like_N_sf"/>
</dbReference>
<comment type="function">
    <text evidence="16">Phosphoribosylformylglycinamidine synthase involved in the purines biosynthetic pathway. Catalyzes the ATP-dependent conversion of formylglycinamide ribonucleotide (FGAR) and glutamine to yield formylglycinamidine ribonucleotide (FGAM) and glutamate.</text>
</comment>
<evidence type="ECO:0000256" key="10">
    <source>
        <dbReference type="ARBA" id="ARBA00022840"/>
    </source>
</evidence>
<dbReference type="CDD" id="cd02203">
    <property type="entry name" value="PurL_repeat1"/>
    <property type="match status" value="1"/>
</dbReference>
<dbReference type="GO" id="GO:0005524">
    <property type="term" value="F:ATP binding"/>
    <property type="evidence" value="ECO:0007669"/>
    <property type="project" value="UniProtKB-KW"/>
</dbReference>
<feature type="domain" description="PurM-like C-terminal" evidence="18">
    <location>
        <begin position="869"/>
        <end position="981"/>
    </location>
</feature>
<dbReference type="InterPro" id="IPR055181">
    <property type="entry name" value="FGAR-AT_PurM_N-like"/>
</dbReference>
<comment type="similarity">
    <text evidence="3">In the N-terminal section; belongs to the FGAMS family.</text>
</comment>
<gene>
    <name evidence="22" type="ORF">BCR37DRAFT_195453</name>
</gene>
<dbReference type="Gene3D" id="3.30.1330.10">
    <property type="entry name" value="PurM-like, N-terminal domain"/>
    <property type="match status" value="2"/>
</dbReference>
<dbReference type="Pfam" id="PF18076">
    <property type="entry name" value="FGAR-AT_N"/>
    <property type="match status" value="1"/>
</dbReference>
<dbReference type="FunFam" id="3.90.650.10:FF:000002">
    <property type="entry name" value="Phosphoribosylformylglycinamidine synthase"/>
    <property type="match status" value="1"/>
</dbReference>
<evidence type="ECO:0000256" key="1">
    <source>
        <dbReference type="ARBA" id="ARBA00004496"/>
    </source>
</evidence>
<dbReference type="InterPro" id="IPR036676">
    <property type="entry name" value="PurM-like_C_sf"/>
</dbReference>
<keyword evidence="7" id="KW-0479">Metal-binding</keyword>
<evidence type="ECO:0000256" key="3">
    <source>
        <dbReference type="ARBA" id="ARBA00008608"/>
    </source>
</evidence>
<keyword evidence="12" id="KW-0315">Glutamine amidotransferase</keyword>
<dbReference type="NCBIfam" id="NF003672">
    <property type="entry name" value="PRK05297.1"/>
    <property type="match status" value="1"/>
</dbReference>
<dbReference type="SUPFAM" id="SSF82697">
    <property type="entry name" value="PurS-like"/>
    <property type="match status" value="1"/>
</dbReference>
<comment type="catalytic activity">
    <reaction evidence="15">
        <text>N(2)-formyl-N(1)-(5-phospho-beta-D-ribosyl)glycinamide + L-glutamine + ATP + H2O = 2-formamido-N(1)-(5-O-phospho-beta-D-ribosyl)acetamidine + L-glutamate + ADP + phosphate + H(+)</text>
        <dbReference type="Rhea" id="RHEA:17129"/>
        <dbReference type="ChEBI" id="CHEBI:15377"/>
        <dbReference type="ChEBI" id="CHEBI:15378"/>
        <dbReference type="ChEBI" id="CHEBI:29985"/>
        <dbReference type="ChEBI" id="CHEBI:30616"/>
        <dbReference type="ChEBI" id="CHEBI:43474"/>
        <dbReference type="ChEBI" id="CHEBI:58359"/>
        <dbReference type="ChEBI" id="CHEBI:147286"/>
        <dbReference type="ChEBI" id="CHEBI:147287"/>
        <dbReference type="ChEBI" id="CHEBI:456216"/>
        <dbReference type="EC" id="6.3.5.3"/>
    </reaction>
</comment>
<sequence length="1332" mass="143499">MDILPSKSAALAPFRVQGLLKTIPAECGVTHLCAVYVHYVKRKVEMLDVRHAQALEILLKYDTAYDAIDEDYKTLVDAVKSGKEHRNVIYVSPRPGTLSPWSSKATNIADVCGLSGQVARIERGMAILVKGTSDLQSPKLLGALHDRMTQTCASQPPSFDQLFGESTPQGYTSIDLGNGDKAEAISKLQHSNKELGLAIADDEVQYLVEAFSGAFEALQARAPTDVELFMFAQVNSEHCRHKIFNADWTIDGEKQPHALFGMIRHTHKTHPDYTVSAYSDNAAVLEGQQSSVFAPDTQHLWQATPQPLHYLAKVETHNHPTAVSPFPGAATGSGGEIRDEGAVGVGSKPKAGLAGFSVSDLHIPTLPQPWELQIGKPGHVASALDIMLEGPIGSAAFNNEFGRPIITGYFRTLSAPTNSKDHLRGFHKPIMLAGGLGSVQPGHSFKGKITPGAAIIVLGGPSMLVGLGGGAASSMASGETTESLDFASVQRGNPEMQRRAQMVIDACTALGNKNPIQSIHDVGAGGLSNALPELVHDAGLGAVFQLRDVPCDDQGMSPLQIWCCEAQERYVMAVPEERLAEFDEMAKRERCPYAVVGRATQEERLVLEDAKFNNRPIDLPMSILFGKAPKMSRTTHSVKVETTAFDASLQRYLSSTSENTRLSEAIHRTLQLPSVGSKSFLITIGDRSVSGLIARDQMVGPWQVPVADVGVTYSALAGGRHGEAMAIGEKPLHALTSPAASARMCIAEALLNLVAANISGIEHVRLSANWMAAADHPGDGAGLYEAVQAVGLEVCPALGISVPVGKDSMSMKMKWKQDGTDKSVTSPVSLIITAFSTVQDVHKTWTPQLQPGQDSVIVKVDLAGQQRRLGASALAQVCGDLRDVCPDLADVKVLRSFVDASVELHKAGVVLAYHDISDGGLFATLAEMCFAGRVGLDVQSSATTFDQLVGDLFSEELGAVFQVRKADLTQFTEILTSAGVPKESVQVVAVPNQSRDAKLVIKQGDQVVFEQDRAHLQQSWTKTSHAMQKLRDNPACADQEFESIRDDTDPGLTYNITYTPSPSPQGPCPRVAILREQGVNGHSEMAFAFHLAGFDAVDVHMSELIQGTVDLASFRGLAACGGFSYGDVLGAGAGWAKSVLLHDKTRAAFQTFFHRKDAFALGVCNGCQFLTQLKELIPGAEAWPTFERNASEQYEARFVQVEVTDNASAPSVFFAGMQGWKLPVVVAHGEGRAQFTDAQQQASLSQQGLVNMRFLGADKRPTTQYPQNPNGSPDGITAVRNADGRILALMPHPERTILREASSWYPAEQGEMWGEHGPWLQMFRNARAFCDQ</sequence>
<evidence type="ECO:0000256" key="15">
    <source>
        <dbReference type="ARBA" id="ARBA00052585"/>
    </source>
</evidence>
<dbReference type="GO" id="GO:0004642">
    <property type="term" value="F:phosphoribosylformylglycinamidine synthase activity"/>
    <property type="evidence" value="ECO:0007669"/>
    <property type="project" value="UniProtKB-EC"/>
</dbReference>
<proteinExistence type="inferred from homology"/>
<evidence type="ECO:0000256" key="4">
    <source>
        <dbReference type="ARBA" id="ARBA00012747"/>
    </source>
</evidence>
<comment type="pathway">
    <text evidence="2">Purine metabolism; IMP biosynthesis via de novo pathway; 5-amino-1-(5-phospho-D-ribosyl)imidazole from N(2)-formyl-N(1)-(5-phospho-D-ribosyl)glycinamide: step 1/2.</text>
</comment>
<evidence type="ECO:0000256" key="13">
    <source>
        <dbReference type="ARBA" id="ARBA00029823"/>
    </source>
</evidence>
<dbReference type="InterPro" id="IPR036604">
    <property type="entry name" value="PurS-like_sf"/>
</dbReference>
<dbReference type="InterPro" id="IPR040707">
    <property type="entry name" value="FGAR-AT_N"/>
</dbReference>
<dbReference type="GO" id="GO:0006189">
    <property type="term" value="P:'de novo' IMP biosynthetic process"/>
    <property type="evidence" value="ECO:0007669"/>
    <property type="project" value="UniProtKB-UniPathway"/>
</dbReference>
<evidence type="ECO:0000259" key="20">
    <source>
        <dbReference type="Pfam" id="PF18076"/>
    </source>
</evidence>
<evidence type="ECO:0000256" key="14">
    <source>
        <dbReference type="ARBA" id="ARBA00032632"/>
    </source>
</evidence>
<dbReference type="EMBL" id="MCFI01000028">
    <property type="protein sequence ID" value="ORY74834.1"/>
    <property type="molecule type" value="Genomic_DNA"/>
</dbReference>
<evidence type="ECO:0000256" key="11">
    <source>
        <dbReference type="ARBA" id="ARBA00022842"/>
    </source>
</evidence>
<accession>A0A1Y2EU63</accession>
<feature type="domain" description="Phosphoribosylformylglycinamidine synthase N-terminal" evidence="20">
    <location>
        <begin position="36"/>
        <end position="163"/>
    </location>
</feature>
<evidence type="ECO:0000256" key="8">
    <source>
        <dbReference type="ARBA" id="ARBA00022741"/>
    </source>
</evidence>
<feature type="domain" description="Phosphoribosylformylglycinamidine synthase linker" evidence="19">
    <location>
        <begin position="188"/>
        <end position="242"/>
    </location>
</feature>
<dbReference type="InterPro" id="IPR029062">
    <property type="entry name" value="Class_I_gatase-like"/>
</dbReference>
<keyword evidence="10" id="KW-0067">ATP-binding</keyword>
<dbReference type="SUPFAM" id="SSF109736">
    <property type="entry name" value="FGAM synthase PurL, linker domain"/>
    <property type="match status" value="1"/>
</dbReference>
<dbReference type="PROSITE" id="PS51273">
    <property type="entry name" value="GATASE_TYPE_1"/>
    <property type="match status" value="1"/>
</dbReference>
<evidence type="ECO:0000313" key="22">
    <source>
        <dbReference type="EMBL" id="ORY74834.1"/>
    </source>
</evidence>
<dbReference type="UniPathway" id="UPA00074">
    <property type="reaction ID" value="UER00128"/>
</dbReference>
<dbReference type="RefSeq" id="XP_040722140.1">
    <property type="nucleotide sequence ID" value="XM_040866340.1"/>
</dbReference>
<reference evidence="22 23" key="1">
    <citation type="submission" date="2016-07" db="EMBL/GenBank/DDBJ databases">
        <title>Pervasive Adenine N6-methylation of Active Genes in Fungi.</title>
        <authorList>
            <consortium name="DOE Joint Genome Institute"/>
            <person name="Mondo S.J."/>
            <person name="Dannebaum R.O."/>
            <person name="Kuo R.C."/>
            <person name="Labutti K."/>
            <person name="Haridas S."/>
            <person name="Kuo A."/>
            <person name="Salamov A."/>
            <person name="Ahrendt S.R."/>
            <person name="Lipzen A."/>
            <person name="Sullivan W."/>
            <person name="Andreopoulos W.B."/>
            <person name="Clum A."/>
            <person name="Lindquist E."/>
            <person name="Daum C."/>
            <person name="Ramamoorthy G.K."/>
            <person name="Gryganskyi A."/>
            <person name="Culley D."/>
            <person name="Magnuson J.K."/>
            <person name="James T.Y."/>
            <person name="O'Malley M.A."/>
            <person name="Stajich J.E."/>
            <person name="Spatafora J.W."/>
            <person name="Visel A."/>
            <person name="Grigoriev I.V."/>
        </authorList>
    </citation>
    <scope>NUCLEOTIDE SEQUENCE [LARGE SCALE GENOMIC DNA]</scope>
    <source>
        <strain evidence="22 23">12-1054</strain>
    </source>
</reference>
<dbReference type="Gene3D" id="1.10.8.750">
    <property type="entry name" value="Phosphoribosylformylglycinamidine synthase, linker domain"/>
    <property type="match status" value="1"/>
</dbReference>
<keyword evidence="6" id="KW-0436">Ligase</keyword>
<evidence type="ECO:0000256" key="9">
    <source>
        <dbReference type="ARBA" id="ARBA00022755"/>
    </source>
</evidence>
<dbReference type="NCBIfam" id="TIGR01735">
    <property type="entry name" value="FGAM_synt"/>
    <property type="match status" value="1"/>
</dbReference>
<evidence type="ECO:0000259" key="19">
    <source>
        <dbReference type="Pfam" id="PF18072"/>
    </source>
</evidence>
<dbReference type="Pfam" id="PF22689">
    <property type="entry name" value="FGAR-AT_PurM_N-like"/>
    <property type="match status" value="1"/>
</dbReference>